<dbReference type="Proteomes" id="UP000765509">
    <property type="component" value="Unassembled WGS sequence"/>
</dbReference>
<evidence type="ECO:0000313" key="1">
    <source>
        <dbReference type="EMBL" id="MBW0556632.1"/>
    </source>
</evidence>
<organism evidence="1 2">
    <name type="scientific">Austropuccinia psidii MF-1</name>
    <dbReference type="NCBI Taxonomy" id="1389203"/>
    <lineage>
        <taxon>Eukaryota</taxon>
        <taxon>Fungi</taxon>
        <taxon>Dikarya</taxon>
        <taxon>Basidiomycota</taxon>
        <taxon>Pucciniomycotina</taxon>
        <taxon>Pucciniomycetes</taxon>
        <taxon>Pucciniales</taxon>
        <taxon>Sphaerophragmiaceae</taxon>
        <taxon>Austropuccinia</taxon>
    </lineage>
</organism>
<name>A0A9Q3J6H4_9BASI</name>
<dbReference type="OrthoDB" id="2507294at2759"/>
<gene>
    <name evidence="1" type="ORF">O181_096347</name>
</gene>
<dbReference type="EMBL" id="AVOT02064158">
    <property type="protein sequence ID" value="MBW0556632.1"/>
    <property type="molecule type" value="Genomic_DNA"/>
</dbReference>
<keyword evidence="2" id="KW-1185">Reference proteome</keyword>
<protein>
    <submittedName>
        <fullName evidence="1">Uncharacterized protein</fullName>
    </submittedName>
</protein>
<reference evidence="1" key="1">
    <citation type="submission" date="2021-03" db="EMBL/GenBank/DDBJ databases">
        <title>Draft genome sequence of rust myrtle Austropuccinia psidii MF-1, a brazilian biotype.</title>
        <authorList>
            <person name="Quecine M.C."/>
            <person name="Pachon D.M.R."/>
            <person name="Bonatelli M.L."/>
            <person name="Correr F.H."/>
            <person name="Franceschini L.M."/>
            <person name="Leite T.F."/>
            <person name="Margarido G.R.A."/>
            <person name="Almeida C.A."/>
            <person name="Ferrarezi J.A."/>
            <person name="Labate C.A."/>
        </authorList>
    </citation>
    <scope>NUCLEOTIDE SEQUENCE</scope>
    <source>
        <strain evidence="1">MF-1</strain>
    </source>
</reference>
<sequence>MDLPTPSKMACNRQPPGMTCIEQKGIQPRVPLERTCRNYPEDFPQRDILQSTYHRREIEPEITYSDSFRLIRSGNTTRLPSGFTPLRHQRISAQESLYFPIPGRIQERNRIIGQEQDFFQPEAKRVISYDPELVGPAKRSIKKQQTVLNTYNEASSPRIMNDISTQIKENAVIPESTVSSKTLWLQFSQFVEQPRKEFERLHENISRLQEVNTLKTKAIHTIQEDYTKLSKTSEETKRRLNKVLEEQNHCKRDRNVLDNTYHQEDIKADAFLENKPRSPSKYQDGYKMTYSEKEALKQLSEASSWPNFSGVGEYDHMELIDYIDGLFIEVPNIPDYWITARLNTAFKGHSSIWYTEMKEIHGRRNWPWWRSQYSKKYINDTWIWQKALPFGNDRYTVDKDPYNWCLRQSKRLIAIDPHITTEMRNHKLLTKLPGDLEHAVKCRCSKEFTMYEILTNLQELRIIKTIGR</sequence>
<evidence type="ECO:0000313" key="2">
    <source>
        <dbReference type="Proteomes" id="UP000765509"/>
    </source>
</evidence>
<accession>A0A9Q3J6H4</accession>
<comment type="caution">
    <text evidence="1">The sequence shown here is derived from an EMBL/GenBank/DDBJ whole genome shotgun (WGS) entry which is preliminary data.</text>
</comment>
<proteinExistence type="predicted"/>
<dbReference type="AlphaFoldDB" id="A0A9Q3J6H4"/>